<feature type="transmembrane region" description="Helical" evidence="18">
    <location>
        <begin position="487"/>
        <end position="511"/>
    </location>
</feature>
<evidence type="ECO:0000256" key="12">
    <source>
        <dbReference type="ARBA" id="ARBA00022989"/>
    </source>
</evidence>
<dbReference type="Proteomes" id="UP001605036">
    <property type="component" value="Unassembled WGS sequence"/>
</dbReference>
<protein>
    <recommendedName>
        <fullName evidence="19">Protein kinase domain-containing protein</fullName>
    </recommendedName>
</protein>
<comment type="caution">
    <text evidence="20">The sequence shown here is derived from an EMBL/GenBank/DDBJ whole genome shotgun (WGS) entry which is preliminary data.</text>
</comment>
<evidence type="ECO:0000256" key="1">
    <source>
        <dbReference type="ARBA" id="ARBA00004236"/>
    </source>
</evidence>
<evidence type="ECO:0000259" key="19">
    <source>
        <dbReference type="PROSITE" id="PS50011"/>
    </source>
</evidence>
<dbReference type="InterPro" id="IPR001245">
    <property type="entry name" value="Ser-Thr/Tyr_kinase_cat_dom"/>
</dbReference>
<keyword evidence="13 18" id="KW-0472">Membrane</keyword>
<keyword evidence="21" id="KW-1185">Reference proteome</keyword>
<feature type="compositionally biased region" description="Polar residues" evidence="17">
    <location>
        <begin position="899"/>
        <end position="908"/>
    </location>
</feature>
<keyword evidence="5" id="KW-0808">Transferase</keyword>
<evidence type="ECO:0000256" key="9">
    <source>
        <dbReference type="ARBA" id="ARBA00022741"/>
    </source>
</evidence>
<evidence type="ECO:0000256" key="5">
    <source>
        <dbReference type="ARBA" id="ARBA00022679"/>
    </source>
</evidence>
<evidence type="ECO:0000256" key="7">
    <source>
        <dbReference type="ARBA" id="ARBA00022729"/>
    </source>
</evidence>
<evidence type="ECO:0000256" key="10">
    <source>
        <dbReference type="ARBA" id="ARBA00022777"/>
    </source>
</evidence>
<evidence type="ECO:0000313" key="20">
    <source>
        <dbReference type="EMBL" id="KAL2644303.1"/>
    </source>
</evidence>
<comment type="subcellular location">
    <subcellularLocation>
        <location evidence="1">Cell membrane</location>
    </subcellularLocation>
</comment>
<keyword evidence="12 18" id="KW-1133">Transmembrane helix</keyword>
<keyword evidence="8" id="KW-0677">Repeat</keyword>
<keyword evidence="7" id="KW-0732">Signal</keyword>
<evidence type="ECO:0000256" key="11">
    <source>
        <dbReference type="ARBA" id="ARBA00022840"/>
    </source>
</evidence>
<dbReference type="InterPro" id="IPR051824">
    <property type="entry name" value="LRR_Rcpt-Like_S/T_Kinase"/>
</dbReference>
<dbReference type="Pfam" id="PF00560">
    <property type="entry name" value="LRR_1"/>
    <property type="match status" value="2"/>
</dbReference>
<feature type="region of interest" description="Disordered" evidence="17">
    <location>
        <begin position="876"/>
        <end position="908"/>
    </location>
</feature>
<dbReference type="InterPro" id="IPR011009">
    <property type="entry name" value="Kinase-like_dom_sf"/>
</dbReference>
<dbReference type="InterPro" id="IPR017441">
    <property type="entry name" value="Protein_kinase_ATP_BS"/>
</dbReference>
<evidence type="ECO:0000256" key="3">
    <source>
        <dbReference type="ARBA" id="ARBA00022527"/>
    </source>
</evidence>
<dbReference type="PROSITE" id="PS00108">
    <property type="entry name" value="PROTEIN_KINASE_ST"/>
    <property type="match status" value="1"/>
</dbReference>
<keyword evidence="2" id="KW-1003">Cell membrane</keyword>
<sequence length="908" mass="99895">MLGMSVRHANMSCKVSACLLFSITLFCSMVLMQISVGNALVPEEERALEILRERFDLPVWTGDPCSTVQWITCSSSSVVSQLNLQQRNLVGTIPAEIGEFRSTVELILSVNRLSGPLPDLLNMTVLESLELEENNLTGGIPPAIVNHGSLSMLNLSYNPLGGPIPAITGASGLTTIDLTQTQVTGSILDSFKNLRQLVNLYLGNNPQLNGSVSFLDQLYNLKSFNGSHCGFSGGLPTIQNSGGLELLDLQMNDFSGVIPDVLFAHQSLRTLYLNNNPKLSGGIPVMDLLKGLVDFMIHDCDFSGPLHDGVFAYNLQLEVIGIWNNRFTSFPTDLQALVNLREIDVHSNDIIGGLPELPSAANQTANRVLTRLTFSNNQFNGEIPSSWYKLTNLQGMNLSRNRLSGQLPEQLGDLINLETLDLSNNQFTGNVPGTIALLPKLKLLLLDNNGFTGIPRSLLDREDIKKSYANNPGIRILESNKKSGVPAGIIVGAIIGTCAIIGVLITVFIFYSRKSKRKGGDEISQADMPPSVQSFTRKQIKELTENYKTSVGKGGFGSVYYGKLADGREVAVKVRKADSKQGSAEFLNEVRLLSRLHHRNLVSLVGYCLEANQRMLVYDFMSQGTLEDHLYSKVPVSRDQSTNPEDSSRRKRLPWKTRLSIAIYAAKGLEYLHHDCNPPVIHRDVKSSNILLTRKLIAKVGDLGISKQASDKKDSDEEFNKSGVSTVIKGTFGYMDPEYFTRRRLTTKSDVYSFGMVLLEIITGKRPLTQKFPDSGAGNLREWVRNAVNADQLELVTDPELHGQYDKEVMLKVVQLALSCTHFSSLERPDMREVARSLTQALHMEGDYLDDSGISSALSKTREIVSTSREEEILEARSAHASSSSFSSTAFSYPSRSTETTGIVASQT</sequence>
<dbReference type="FunFam" id="3.80.10.10:FF:000383">
    <property type="entry name" value="Leucine-rich repeat receptor protein kinase EMS1"/>
    <property type="match status" value="1"/>
</dbReference>
<dbReference type="Gene3D" id="1.10.510.10">
    <property type="entry name" value="Transferase(Phosphotransferase) domain 1"/>
    <property type="match status" value="1"/>
</dbReference>
<evidence type="ECO:0000256" key="16">
    <source>
        <dbReference type="PROSITE-ProRule" id="PRU10141"/>
    </source>
</evidence>
<dbReference type="Pfam" id="PF13855">
    <property type="entry name" value="LRR_8"/>
    <property type="match status" value="1"/>
</dbReference>
<dbReference type="PROSITE" id="PS50011">
    <property type="entry name" value="PROTEIN_KINASE_DOM"/>
    <property type="match status" value="1"/>
</dbReference>
<keyword evidence="15" id="KW-0325">Glycoprotein</keyword>
<dbReference type="FunFam" id="1.10.510.10:FF:000146">
    <property type="entry name" value="LRR receptor-like serine/threonine-protein kinase IOS1"/>
    <property type="match status" value="1"/>
</dbReference>
<reference evidence="20 21" key="1">
    <citation type="submission" date="2024-09" db="EMBL/GenBank/DDBJ databases">
        <title>Chromosome-scale assembly of Riccia fluitans.</title>
        <authorList>
            <person name="Paukszto L."/>
            <person name="Sawicki J."/>
            <person name="Karawczyk K."/>
            <person name="Piernik-Szablinska J."/>
            <person name="Szczecinska M."/>
            <person name="Mazdziarz M."/>
        </authorList>
    </citation>
    <scope>NUCLEOTIDE SEQUENCE [LARGE SCALE GENOMIC DNA]</scope>
    <source>
        <strain evidence="20">Rf_01</strain>
        <tissue evidence="20">Aerial parts of the thallus</tissue>
    </source>
</reference>
<dbReference type="FunFam" id="3.30.200.20:FF:000178">
    <property type="entry name" value="serine/threonine-protein kinase PBS1-like"/>
    <property type="match status" value="1"/>
</dbReference>
<evidence type="ECO:0000256" key="13">
    <source>
        <dbReference type="ARBA" id="ARBA00023136"/>
    </source>
</evidence>
<dbReference type="InterPro" id="IPR000719">
    <property type="entry name" value="Prot_kinase_dom"/>
</dbReference>
<dbReference type="Gene3D" id="3.30.200.20">
    <property type="entry name" value="Phosphorylase Kinase, domain 1"/>
    <property type="match status" value="1"/>
</dbReference>
<keyword evidence="10" id="KW-0418">Kinase</keyword>
<evidence type="ECO:0000256" key="17">
    <source>
        <dbReference type="SAM" id="MobiDB-lite"/>
    </source>
</evidence>
<dbReference type="PANTHER" id="PTHR48006">
    <property type="entry name" value="LEUCINE-RICH REPEAT-CONTAINING PROTEIN DDB_G0281931-RELATED"/>
    <property type="match status" value="1"/>
</dbReference>
<dbReference type="InterPro" id="IPR032675">
    <property type="entry name" value="LRR_dom_sf"/>
</dbReference>
<dbReference type="AlphaFoldDB" id="A0ABD1Z9B0"/>
<name>A0ABD1Z9B0_9MARC</name>
<dbReference type="PROSITE" id="PS00107">
    <property type="entry name" value="PROTEIN_KINASE_ATP"/>
    <property type="match status" value="1"/>
</dbReference>
<evidence type="ECO:0000256" key="15">
    <source>
        <dbReference type="ARBA" id="ARBA00023180"/>
    </source>
</evidence>
<gene>
    <name evidence="20" type="ORF">R1flu_011890</name>
</gene>
<organism evidence="20 21">
    <name type="scientific">Riccia fluitans</name>
    <dbReference type="NCBI Taxonomy" id="41844"/>
    <lineage>
        <taxon>Eukaryota</taxon>
        <taxon>Viridiplantae</taxon>
        <taxon>Streptophyta</taxon>
        <taxon>Embryophyta</taxon>
        <taxon>Marchantiophyta</taxon>
        <taxon>Marchantiopsida</taxon>
        <taxon>Marchantiidae</taxon>
        <taxon>Marchantiales</taxon>
        <taxon>Ricciaceae</taxon>
        <taxon>Riccia</taxon>
    </lineage>
</organism>
<proteinExistence type="predicted"/>
<evidence type="ECO:0000256" key="14">
    <source>
        <dbReference type="ARBA" id="ARBA00023170"/>
    </source>
</evidence>
<dbReference type="EMBL" id="JBHFFA010000002">
    <property type="protein sequence ID" value="KAL2644303.1"/>
    <property type="molecule type" value="Genomic_DNA"/>
</dbReference>
<evidence type="ECO:0000256" key="6">
    <source>
        <dbReference type="ARBA" id="ARBA00022692"/>
    </source>
</evidence>
<evidence type="ECO:0000256" key="4">
    <source>
        <dbReference type="ARBA" id="ARBA00022614"/>
    </source>
</evidence>
<keyword evidence="11 16" id="KW-0067">ATP-binding</keyword>
<dbReference type="SUPFAM" id="SSF56112">
    <property type="entry name" value="Protein kinase-like (PK-like)"/>
    <property type="match status" value="1"/>
</dbReference>
<feature type="compositionally biased region" description="Low complexity" evidence="17">
    <location>
        <begin position="879"/>
        <end position="898"/>
    </location>
</feature>
<keyword evidence="14" id="KW-0675">Receptor</keyword>
<dbReference type="Pfam" id="PF07714">
    <property type="entry name" value="PK_Tyr_Ser-Thr"/>
    <property type="match status" value="1"/>
</dbReference>
<evidence type="ECO:0000313" key="21">
    <source>
        <dbReference type="Proteomes" id="UP001605036"/>
    </source>
</evidence>
<dbReference type="GO" id="GO:0005886">
    <property type="term" value="C:plasma membrane"/>
    <property type="evidence" value="ECO:0007669"/>
    <property type="project" value="UniProtKB-SubCell"/>
</dbReference>
<dbReference type="PROSITE" id="PS51450">
    <property type="entry name" value="LRR"/>
    <property type="match status" value="1"/>
</dbReference>
<dbReference type="FunFam" id="3.80.10.10:FF:000041">
    <property type="entry name" value="LRR receptor-like serine/threonine-protein kinase ERECTA"/>
    <property type="match status" value="1"/>
</dbReference>
<dbReference type="GO" id="GO:0005524">
    <property type="term" value="F:ATP binding"/>
    <property type="evidence" value="ECO:0007669"/>
    <property type="project" value="UniProtKB-UniRule"/>
</dbReference>
<dbReference type="InterPro" id="IPR008271">
    <property type="entry name" value="Ser/Thr_kinase_AS"/>
</dbReference>
<dbReference type="CDD" id="cd14066">
    <property type="entry name" value="STKc_IRAK"/>
    <property type="match status" value="1"/>
</dbReference>
<dbReference type="SUPFAM" id="SSF52058">
    <property type="entry name" value="L domain-like"/>
    <property type="match status" value="2"/>
</dbReference>
<dbReference type="PANTHER" id="PTHR48006:SF84">
    <property type="entry name" value="REPEAT TRANSMEMBRANE PROTEIN KINASE, PUTATIVE, EXPRESSED-RELATED"/>
    <property type="match status" value="1"/>
</dbReference>
<evidence type="ECO:0000256" key="18">
    <source>
        <dbReference type="SAM" id="Phobius"/>
    </source>
</evidence>
<keyword evidence="6 18" id="KW-0812">Transmembrane</keyword>
<dbReference type="SMART" id="SM00220">
    <property type="entry name" value="S_TKc"/>
    <property type="match status" value="1"/>
</dbReference>
<dbReference type="GO" id="GO:0004674">
    <property type="term" value="F:protein serine/threonine kinase activity"/>
    <property type="evidence" value="ECO:0007669"/>
    <property type="project" value="UniProtKB-KW"/>
</dbReference>
<keyword evidence="3" id="KW-0723">Serine/threonine-protein kinase</keyword>
<feature type="binding site" evidence="16">
    <location>
        <position position="573"/>
    </location>
    <ligand>
        <name>ATP</name>
        <dbReference type="ChEBI" id="CHEBI:30616"/>
    </ligand>
</feature>
<keyword evidence="4" id="KW-0433">Leucine-rich repeat</keyword>
<dbReference type="InterPro" id="IPR001611">
    <property type="entry name" value="Leu-rich_rpt"/>
</dbReference>
<accession>A0ABD1Z9B0</accession>
<evidence type="ECO:0000256" key="2">
    <source>
        <dbReference type="ARBA" id="ARBA00022475"/>
    </source>
</evidence>
<evidence type="ECO:0000256" key="8">
    <source>
        <dbReference type="ARBA" id="ARBA00022737"/>
    </source>
</evidence>
<dbReference type="SMART" id="SM00369">
    <property type="entry name" value="LRR_TYP"/>
    <property type="match status" value="5"/>
</dbReference>
<keyword evidence="9 16" id="KW-0547">Nucleotide-binding</keyword>
<dbReference type="Gene3D" id="3.80.10.10">
    <property type="entry name" value="Ribonuclease Inhibitor"/>
    <property type="match status" value="3"/>
</dbReference>
<feature type="domain" description="Protein kinase" evidence="19">
    <location>
        <begin position="545"/>
        <end position="842"/>
    </location>
</feature>
<dbReference type="InterPro" id="IPR003591">
    <property type="entry name" value="Leu-rich_rpt_typical-subtyp"/>
</dbReference>